<keyword evidence="4 13" id="KW-0479">Metal-binding</keyword>
<name>F7XXH0_MOREP</name>
<evidence type="ECO:0000313" key="16">
    <source>
        <dbReference type="Proteomes" id="UP000000504"/>
    </source>
</evidence>
<dbReference type="NCBIfam" id="TIGR00515">
    <property type="entry name" value="accD"/>
    <property type="match status" value="1"/>
</dbReference>
<feature type="zinc finger region" description="C4-type" evidence="13">
    <location>
        <begin position="29"/>
        <end position="51"/>
    </location>
</feature>
<evidence type="ECO:0000256" key="5">
    <source>
        <dbReference type="ARBA" id="ARBA00022741"/>
    </source>
</evidence>
<dbReference type="InterPro" id="IPR034733">
    <property type="entry name" value="AcCoA_carboxyl_beta"/>
</dbReference>
<evidence type="ECO:0000256" key="10">
    <source>
        <dbReference type="ARBA" id="ARBA00023098"/>
    </source>
</evidence>
<dbReference type="Proteomes" id="UP000000504">
    <property type="component" value="Chromosome"/>
</dbReference>
<comment type="cofactor">
    <cofactor evidence="13">
        <name>Zn(2+)</name>
        <dbReference type="ChEBI" id="CHEBI:29105"/>
    </cofactor>
    <text evidence="13">Binds 1 zinc ion per subunit.</text>
</comment>
<dbReference type="Gene3D" id="3.90.226.10">
    <property type="entry name" value="2-enoyl-CoA Hydratase, Chain A, domain 1"/>
    <property type="match status" value="1"/>
</dbReference>
<feature type="domain" description="CoA carboxyltransferase N-terminal" evidence="14">
    <location>
        <begin position="25"/>
        <end position="287"/>
    </location>
</feature>
<proteinExistence type="inferred from homology"/>
<evidence type="ECO:0000256" key="1">
    <source>
        <dbReference type="ARBA" id="ARBA00004496"/>
    </source>
</evidence>
<dbReference type="PRINTS" id="PR01070">
    <property type="entry name" value="ACCCTRFRASEB"/>
</dbReference>
<dbReference type="InterPro" id="IPR029045">
    <property type="entry name" value="ClpP/crotonase-like_dom_sf"/>
</dbReference>
<dbReference type="eggNOG" id="COG0777">
    <property type="taxonomic scope" value="Bacteria"/>
</dbReference>
<comment type="pathway">
    <text evidence="13">Lipid metabolism; malonyl-CoA biosynthesis; malonyl-CoA from acetyl-CoA: step 1/1.</text>
</comment>
<dbReference type="InterPro" id="IPR041010">
    <property type="entry name" value="Znf-ACC"/>
</dbReference>
<feature type="binding site" evidence="13">
    <location>
        <position position="51"/>
    </location>
    <ligand>
        <name>Zn(2+)</name>
        <dbReference type="ChEBI" id="CHEBI:29105"/>
    </ligand>
</feature>
<dbReference type="InterPro" id="IPR011762">
    <property type="entry name" value="COA_CT_N"/>
</dbReference>
<evidence type="ECO:0000256" key="11">
    <source>
        <dbReference type="ARBA" id="ARBA00023160"/>
    </source>
</evidence>
<keyword evidence="16" id="KW-1185">Reference proteome</keyword>
<dbReference type="Pfam" id="PF17848">
    <property type="entry name" value="Zn_ribbon_ACC"/>
    <property type="match status" value="1"/>
</dbReference>
<dbReference type="KEGG" id="men:MEPCIT_139"/>
<comment type="subcellular location">
    <subcellularLocation>
        <location evidence="1 13">Cytoplasm</location>
    </subcellularLocation>
</comment>
<dbReference type="RefSeq" id="WP_013975547.1">
    <property type="nucleotide sequence ID" value="NC_015735.1"/>
</dbReference>
<dbReference type="UniPathway" id="UPA00655">
    <property type="reaction ID" value="UER00711"/>
</dbReference>
<dbReference type="GO" id="GO:0009329">
    <property type="term" value="C:acetate CoA-transferase complex"/>
    <property type="evidence" value="ECO:0007669"/>
    <property type="project" value="TreeGrafter"/>
</dbReference>
<dbReference type="GO" id="GO:0005524">
    <property type="term" value="F:ATP binding"/>
    <property type="evidence" value="ECO:0007669"/>
    <property type="project" value="UniProtKB-KW"/>
</dbReference>
<dbReference type="GO" id="GO:0008270">
    <property type="term" value="F:zinc ion binding"/>
    <property type="evidence" value="ECO:0007669"/>
    <property type="project" value="UniProtKB-UniRule"/>
</dbReference>
<evidence type="ECO:0000256" key="9">
    <source>
        <dbReference type="ARBA" id="ARBA00022840"/>
    </source>
</evidence>
<sequence>MSWIDKMIHKSNLTPVRRVNIPDGVWTKCDSCCQMLYRAELESNLEVCPKCDHHMRITARARLYAFLDKGSEYELGTKFEPKDILNFQDLQKYKDRLVVAQNVTKEKDALVVMKGTLYSIPVVAASFEFAFLGGSMSSAVGARFVRAVEQAIADQCPLVCFSASGGARLQESLLSLMQMAKTSTALARLRAQRLPYVSVLTNPTMGGVLASLAMLGDVNVAEPKAMIGFAGPRVIAQTIREKLPTGFQRSEFLLEKGIIDLILRRPDIRHRIARLLAKLTTRRQPPD</sequence>
<keyword evidence="6 13" id="KW-0863">Zinc-finger</keyword>
<evidence type="ECO:0000256" key="3">
    <source>
        <dbReference type="ARBA" id="ARBA00022679"/>
    </source>
</evidence>
<keyword evidence="13" id="KW-0963">Cytoplasm</keyword>
<keyword evidence="9 13" id="KW-0067">ATP-binding</keyword>
<gene>
    <name evidence="13 15" type="primary">accD</name>
    <name evidence="15" type="ordered locus">MEPCIT_139</name>
</gene>
<feature type="binding site" evidence="13">
    <location>
        <position position="29"/>
    </location>
    <ligand>
        <name>Zn(2+)</name>
        <dbReference type="ChEBI" id="CHEBI:29105"/>
    </ligand>
</feature>
<dbReference type="PANTHER" id="PTHR42995">
    <property type="entry name" value="ACETYL-COENZYME A CARBOXYLASE CARBOXYL TRANSFERASE SUBUNIT BETA, CHLOROPLASTIC"/>
    <property type="match status" value="1"/>
</dbReference>
<dbReference type="GO" id="GO:0006633">
    <property type="term" value="P:fatty acid biosynthetic process"/>
    <property type="evidence" value="ECO:0007669"/>
    <property type="project" value="UniProtKB-KW"/>
</dbReference>
<protein>
    <recommendedName>
        <fullName evidence="13">Acetyl-coenzyme A carboxylase carboxyl transferase subunit beta</fullName>
        <shortName evidence="13">ACCase subunit beta</shortName>
        <shortName evidence="13">Acetyl-CoA carboxylase carboxyltransferase subunit beta</shortName>
        <ecNumber evidence="13">2.1.3.15</ecNumber>
    </recommendedName>
</protein>
<dbReference type="PANTHER" id="PTHR42995:SF5">
    <property type="entry name" value="ACETYL-COENZYME A CARBOXYLASE CARBOXYL TRANSFERASE SUBUNIT BETA, CHLOROPLASTIC"/>
    <property type="match status" value="1"/>
</dbReference>
<keyword evidence="8 13" id="KW-0862">Zinc</keyword>
<evidence type="ECO:0000256" key="7">
    <source>
        <dbReference type="ARBA" id="ARBA00022832"/>
    </source>
</evidence>
<evidence type="ECO:0000313" key="15">
    <source>
        <dbReference type="EMBL" id="AEI74796.1"/>
    </source>
</evidence>
<comment type="catalytic activity">
    <reaction evidence="13">
        <text>N(6)-carboxybiotinyl-L-lysyl-[protein] + acetyl-CoA = N(6)-biotinyl-L-lysyl-[protein] + malonyl-CoA</text>
        <dbReference type="Rhea" id="RHEA:54728"/>
        <dbReference type="Rhea" id="RHEA-COMP:10505"/>
        <dbReference type="Rhea" id="RHEA-COMP:10506"/>
        <dbReference type="ChEBI" id="CHEBI:57288"/>
        <dbReference type="ChEBI" id="CHEBI:57384"/>
        <dbReference type="ChEBI" id="CHEBI:83144"/>
        <dbReference type="ChEBI" id="CHEBI:83145"/>
        <dbReference type="EC" id="2.1.3.15"/>
    </reaction>
</comment>
<keyword evidence="11 13" id="KW-0275">Fatty acid biosynthesis</keyword>
<dbReference type="GO" id="GO:0016743">
    <property type="term" value="F:carboxyl- or carbamoyltransferase activity"/>
    <property type="evidence" value="ECO:0007669"/>
    <property type="project" value="UniProtKB-UniRule"/>
</dbReference>
<feature type="binding site" evidence="13">
    <location>
        <position position="33"/>
    </location>
    <ligand>
        <name>Zn(2+)</name>
        <dbReference type="ChEBI" id="CHEBI:29105"/>
    </ligand>
</feature>
<dbReference type="AlphaFoldDB" id="F7XXH0"/>
<dbReference type="GO" id="GO:2001295">
    <property type="term" value="P:malonyl-CoA biosynthetic process"/>
    <property type="evidence" value="ECO:0007669"/>
    <property type="project" value="UniProtKB-UniRule"/>
</dbReference>
<dbReference type="OrthoDB" id="9772975at2"/>
<feature type="binding site" evidence="13">
    <location>
        <position position="48"/>
    </location>
    <ligand>
        <name>Zn(2+)</name>
        <dbReference type="ChEBI" id="CHEBI:29105"/>
    </ligand>
</feature>
<dbReference type="HAMAP" id="MF_01395">
    <property type="entry name" value="AcetylCoA_CT_beta"/>
    <property type="match status" value="1"/>
</dbReference>
<accession>F7XXH0</accession>
<evidence type="ECO:0000256" key="6">
    <source>
        <dbReference type="ARBA" id="ARBA00022771"/>
    </source>
</evidence>
<keyword evidence="7 13" id="KW-0276">Fatty acid metabolism</keyword>
<dbReference type="InterPro" id="IPR000438">
    <property type="entry name" value="Acetyl_CoA_COase_Trfase_b_su"/>
</dbReference>
<keyword evidence="2 13" id="KW-0444">Lipid biosynthesis</keyword>
<dbReference type="EMBL" id="CP002243">
    <property type="protein sequence ID" value="AEI74796.1"/>
    <property type="molecule type" value="Genomic_DNA"/>
</dbReference>
<dbReference type="PROSITE" id="PS50980">
    <property type="entry name" value="COA_CT_NTER"/>
    <property type="match status" value="1"/>
</dbReference>
<reference evidence="15 16" key="2">
    <citation type="journal article" date="2011" name="Curr. Biol.">
        <title>An interdependent metabolic patchwork in the nested symbiosis of mealybugs.</title>
        <authorList>
            <person name="McCutcheon J.P."/>
            <person name="von Dohlen C.D."/>
        </authorList>
    </citation>
    <scope>NUCLEOTIDE SEQUENCE [LARGE SCALE GENOMIC DNA]</scope>
    <source>
        <strain evidence="15 16">PCIT</strain>
    </source>
</reference>
<evidence type="ECO:0000256" key="8">
    <source>
        <dbReference type="ARBA" id="ARBA00022833"/>
    </source>
</evidence>
<comment type="function">
    <text evidence="12 13">Component of the acetyl coenzyme A carboxylase (ACC) complex. Biotin carboxylase (BC) catalyzes the carboxylation of biotin on its carrier protein (BCCP) and then the CO(2) group is transferred by the transcarboxylase to acetyl-CoA to form malonyl-CoA.</text>
</comment>
<dbReference type="EC" id="2.1.3.15" evidence="13"/>
<keyword evidence="5 13" id="KW-0547">Nucleotide-binding</keyword>
<organism evidence="15 16">
    <name type="scientific">Moranella endobia (strain PCIT)</name>
    <dbReference type="NCBI Taxonomy" id="903503"/>
    <lineage>
        <taxon>Bacteria</taxon>
        <taxon>Pseudomonadati</taxon>
        <taxon>Pseudomonadota</taxon>
        <taxon>Gammaproteobacteria</taxon>
        <taxon>Enterobacterales</taxon>
        <taxon>Enterobacteriaceae</taxon>
        <taxon>Candidatus Moranella</taxon>
    </lineage>
</organism>
<evidence type="ECO:0000259" key="14">
    <source>
        <dbReference type="PROSITE" id="PS50980"/>
    </source>
</evidence>
<keyword evidence="3 13" id="KW-0808">Transferase</keyword>
<keyword evidence="10 13" id="KW-0443">Lipid metabolism</keyword>
<comment type="similarity">
    <text evidence="13">Belongs to the AccD/PCCB family.</text>
</comment>
<comment type="subunit">
    <text evidence="13">Acetyl-CoA carboxylase is a heterohexamer composed of biotin carboxyl carrier protein (AccB), biotin carboxylase (AccC) and two subunits each of ACCase subunit alpha (AccA) and ACCase subunit beta (AccD).</text>
</comment>
<dbReference type="HOGENOM" id="CLU_015486_1_0_6"/>
<evidence type="ECO:0000256" key="12">
    <source>
        <dbReference type="ARBA" id="ARBA00025280"/>
    </source>
</evidence>
<dbReference type="SUPFAM" id="SSF52096">
    <property type="entry name" value="ClpP/crotonase"/>
    <property type="match status" value="1"/>
</dbReference>
<reference key="1">
    <citation type="submission" date="2010-09" db="EMBL/GenBank/DDBJ databases">
        <title>An interdependent metabolic patchwork in the nested three-way symbiosis of mealybugs.</title>
        <authorList>
            <person name="McCutcheon J.P."/>
            <person name="von Dohlen C.D."/>
        </authorList>
    </citation>
    <scope>NUCLEOTIDE SEQUENCE</scope>
    <source>
        <strain>PCIT</strain>
    </source>
</reference>
<dbReference type="STRING" id="903503.MEPCIT_139"/>
<evidence type="ECO:0000256" key="4">
    <source>
        <dbReference type="ARBA" id="ARBA00022723"/>
    </source>
</evidence>
<evidence type="ECO:0000256" key="13">
    <source>
        <dbReference type="HAMAP-Rule" id="MF_01395"/>
    </source>
</evidence>
<dbReference type="Pfam" id="PF01039">
    <property type="entry name" value="Carboxyl_trans"/>
    <property type="match status" value="1"/>
</dbReference>
<evidence type="ECO:0000256" key="2">
    <source>
        <dbReference type="ARBA" id="ARBA00022516"/>
    </source>
</evidence>
<dbReference type="GO" id="GO:0003989">
    <property type="term" value="F:acetyl-CoA carboxylase activity"/>
    <property type="evidence" value="ECO:0007669"/>
    <property type="project" value="InterPro"/>
</dbReference>